<dbReference type="GeneID" id="54324784"/>
<evidence type="ECO:0000313" key="1">
    <source>
        <dbReference type="EMBL" id="KAA8641281.1"/>
    </source>
</evidence>
<comment type="caution">
    <text evidence="1">The sequence shown here is derived from an EMBL/GenBank/DDBJ whole genome shotgun (WGS) entry which is preliminary data.</text>
</comment>
<dbReference type="EMBL" id="QUQM01000014">
    <property type="protein sequence ID" value="KAA8641281.1"/>
    <property type="molecule type" value="Genomic_DNA"/>
</dbReference>
<organism evidence="1 2">
    <name type="scientific">Aspergillus tanneri</name>
    <dbReference type="NCBI Taxonomy" id="1220188"/>
    <lineage>
        <taxon>Eukaryota</taxon>
        <taxon>Fungi</taxon>
        <taxon>Dikarya</taxon>
        <taxon>Ascomycota</taxon>
        <taxon>Pezizomycotina</taxon>
        <taxon>Eurotiomycetes</taxon>
        <taxon>Eurotiomycetidae</taxon>
        <taxon>Eurotiales</taxon>
        <taxon>Aspergillaceae</taxon>
        <taxon>Aspergillus</taxon>
        <taxon>Aspergillus subgen. Circumdati</taxon>
    </lineage>
</organism>
<proteinExistence type="predicted"/>
<dbReference type="OrthoDB" id="201656at2759"/>
<protein>
    <submittedName>
        <fullName evidence="1">Uncharacterized protein</fullName>
    </submittedName>
</protein>
<reference evidence="1 2" key="1">
    <citation type="submission" date="2019-08" db="EMBL/GenBank/DDBJ databases">
        <title>The genome sequence of a newly discovered highly antifungal drug resistant Aspergillus species, Aspergillus tanneri NIH 1004.</title>
        <authorList>
            <person name="Mounaud S."/>
            <person name="Singh I."/>
            <person name="Joardar V."/>
            <person name="Pakala S."/>
            <person name="Pakala S."/>
            <person name="Venepally P."/>
            <person name="Chung J.K."/>
            <person name="Losada L."/>
            <person name="Nierman W.C."/>
        </authorList>
    </citation>
    <scope>NUCLEOTIDE SEQUENCE [LARGE SCALE GENOMIC DNA]</scope>
    <source>
        <strain evidence="1 2">NIH1004</strain>
    </source>
</reference>
<dbReference type="Proteomes" id="UP000324241">
    <property type="component" value="Unassembled WGS sequence"/>
</dbReference>
<dbReference type="AlphaFoldDB" id="A0A5M9M3L2"/>
<name>A0A5M9M3L2_9EURO</name>
<dbReference type="RefSeq" id="XP_033420643.1">
    <property type="nucleotide sequence ID" value="XM_033566777.1"/>
</dbReference>
<dbReference type="VEuPathDB" id="FungiDB:EYZ11_002437"/>
<evidence type="ECO:0000313" key="2">
    <source>
        <dbReference type="Proteomes" id="UP000324241"/>
    </source>
</evidence>
<accession>A0A5M9M3L2</accession>
<sequence>MRKPHRAGSQALKRAMSYGLAISHQKQTPLLPGQRSVRDTLYVEDKVGSFTFGIPSLPHQWTIWGSRADESACPKEIWSKVPSTDHRDIRKAAFQEYAAATHFNAVRIPSTGCVHASAALGGICGLLAALRHYWDSVCRGRAVLVRIFIEVVKNLAETGSPSGGMFFPYRQYECDLCISIHHHRVHHAAPARQQAGLRVICVADSPPRAAACRMGADAPVRWIRRAIEIIRGITGKATLRIDISSQRLSSYGTDKAVPYVACGGRSDRLLVRGCYSRRPLSYRRLSESMEGLPGIFNDPLEILRQGANWIELAQKPLRAATTLSFADGARRGYDYKGPANPEPTIPPEPNFPSTTLSTAAWEHYIVTAYRFCGANRRPFNTQVEHDERYRIADEHLT</sequence>
<gene>
    <name evidence="1" type="ORF">ATNIH1004_002082</name>
</gene>